<reference evidence="6" key="1">
    <citation type="journal article" date="2005" name="Nature">
        <title>The map-based sequence of the rice genome.</title>
        <authorList>
            <consortium name="International rice genome sequencing project (IRGSP)"/>
            <person name="Matsumoto T."/>
            <person name="Wu J."/>
            <person name="Kanamori H."/>
            <person name="Katayose Y."/>
            <person name="Fujisawa M."/>
            <person name="Namiki N."/>
            <person name="Mizuno H."/>
            <person name="Yamamoto K."/>
            <person name="Antonio B.A."/>
            <person name="Baba T."/>
            <person name="Sakata K."/>
            <person name="Nagamura Y."/>
            <person name="Aoki H."/>
            <person name="Arikawa K."/>
            <person name="Arita K."/>
            <person name="Bito T."/>
            <person name="Chiden Y."/>
            <person name="Fujitsuka N."/>
            <person name="Fukunaka R."/>
            <person name="Hamada M."/>
            <person name="Harada C."/>
            <person name="Hayashi A."/>
            <person name="Hijishita S."/>
            <person name="Honda M."/>
            <person name="Hosokawa S."/>
            <person name="Ichikawa Y."/>
            <person name="Idonuma A."/>
            <person name="Iijima M."/>
            <person name="Ikeda M."/>
            <person name="Ikeno M."/>
            <person name="Ito K."/>
            <person name="Ito S."/>
            <person name="Ito T."/>
            <person name="Ito Y."/>
            <person name="Ito Y."/>
            <person name="Iwabuchi A."/>
            <person name="Kamiya K."/>
            <person name="Karasawa W."/>
            <person name="Kurita K."/>
            <person name="Katagiri S."/>
            <person name="Kikuta A."/>
            <person name="Kobayashi H."/>
            <person name="Kobayashi N."/>
            <person name="Machita K."/>
            <person name="Maehara T."/>
            <person name="Masukawa M."/>
            <person name="Mizubayashi T."/>
            <person name="Mukai Y."/>
            <person name="Nagasaki H."/>
            <person name="Nagata Y."/>
            <person name="Naito S."/>
            <person name="Nakashima M."/>
            <person name="Nakama Y."/>
            <person name="Nakamichi Y."/>
            <person name="Nakamura M."/>
            <person name="Meguro A."/>
            <person name="Negishi M."/>
            <person name="Ohta I."/>
            <person name="Ohta T."/>
            <person name="Okamoto M."/>
            <person name="Ono N."/>
            <person name="Saji S."/>
            <person name="Sakaguchi M."/>
            <person name="Sakai K."/>
            <person name="Shibata M."/>
            <person name="Shimokawa T."/>
            <person name="Song J."/>
            <person name="Takazaki Y."/>
            <person name="Terasawa K."/>
            <person name="Tsugane M."/>
            <person name="Tsuji K."/>
            <person name="Ueda S."/>
            <person name="Waki K."/>
            <person name="Yamagata H."/>
            <person name="Yamamoto M."/>
            <person name="Yamamoto S."/>
            <person name="Yamane H."/>
            <person name="Yoshiki S."/>
            <person name="Yoshihara R."/>
            <person name="Yukawa K."/>
            <person name="Zhong H."/>
            <person name="Yano M."/>
            <person name="Yuan Q."/>
            <person name="Ouyang S."/>
            <person name="Liu J."/>
            <person name="Jones K.M."/>
            <person name="Gansberger K."/>
            <person name="Moffat K."/>
            <person name="Hill J."/>
            <person name="Bera J."/>
            <person name="Fadrosh D."/>
            <person name="Jin S."/>
            <person name="Johri S."/>
            <person name="Kim M."/>
            <person name="Overton L."/>
            <person name="Reardon M."/>
            <person name="Tsitrin T."/>
            <person name="Vuong H."/>
            <person name="Weaver B."/>
            <person name="Ciecko A."/>
            <person name="Tallon L."/>
            <person name="Jackson J."/>
            <person name="Pai G."/>
            <person name="Aken S.V."/>
            <person name="Utterback T."/>
            <person name="Reidmuller S."/>
            <person name="Feldblyum T."/>
            <person name="Hsiao J."/>
            <person name="Zismann V."/>
            <person name="Iobst S."/>
            <person name="de Vazeille A.R."/>
            <person name="Buell C.R."/>
            <person name="Ying K."/>
            <person name="Li Y."/>
            <person name="Lu T."/>
            <person name="Huang Y."/>
            <person name="Zhao Q."/>
            <person name="Feng Q."/>
            <person name="Zhang L."/>
            <person name="Zhu J."/>
            <person name="Weng Q."/>
            <person name="Mu J."/>
            <person name="Lu Y."/>
            <person name="Fan D."/>
            <person name="Liu Y."/>
            <person name="Guan J."/>
            <person name="Zhang Y."/>
            <person name="Yu S."/>
            <person name="Liu X."/>
            <person name="Zhang Y."/>
            <person name="Hong G."/>
            <person name="Han B."/>
            <person name="Choisne N."/>
            <person name="Demange N."/>
            <person name="Orjeda G."/>
            <person name="Samain S."/>
            <person name="Cattolico L."/>
            <person name="Pelletier E."/>
            <person name="Couloux A."/>
            <person name="Segurens B."/>
            <person name="Wincker P."/>
            <person name="D'Hont A."/>
            <person name="Scarpelli C."/>
            <person name="Weissenbach J."/>
            <person name="Salanoubat M."/>
            <person name="Quetier F."/>
            <person name="Yu Y."/>
            <person name="Kim H.R."/>
            <person name="Rambo T."/>
            <person name="Currie J."/>
            <person name="Collura K."/>
            <person name="Luo M."/>
            <person name="Yang T."/>
            <person name="Ammiraju J.S.S."/>
            <person name="Engler F."/>
            <person name="Soderlund C."/>
            <person name="Wing R.A."/>
            <person name="Palmer L.E."/>
            <person name="de la Bastide M."/>
            <person name="Spiegel L."/>
            <person name="Nascimento L."/>
            <person name="Zutavern T."/>
            <person name="O'Shaughnessy A."/>
            <person name="Dike S."/>
            <person name="Dedhia N."/>
            <person name="Preston R."/>
            <person name="Balija V."/>
            <person name="McCombie W.R."/>
            <person name="Chow T."/>
            <person name="Chen H."/>
            <person name="Chung M."/>
            <person name="Chen C."/>
            <person name="Shaw J."/>
            <person name="Wu H."/>
            <person name="Hsiao K."/>
            <person name="Chao Y."/>
            <person name="Chu M."/>
            <person name="Cheng C."/>
            <person name="Hour A."/>
            <person name="Lee P."/>
            <person name="Lin S."/>
            <person name="Lin Y."/>
            <person name="Liou J."/>
            <person name="Liu S."/>
            <person name="Hsing Y."/>
            <person name="Raghuvanshi S."/>
            <person name="Mohanty A."/>
            <person name="Bharti A.K."/>
            <person name="Gaur A."/>
            <person name="Gupta V."/>
            <person name="Kumar D."/>
            <person name="Ravi V."/>
            <person name="Vij S."/>
            <person name="Kapur A."/>
            <person name="Khurana P."/>
            <person name="Khurana P."/>
            <person name="Khurana J.P."/>
            <person name="Tyagi A.K."/>
            <person name="Gaikwad K."/>
            <person name="Singh A."/>
            <person name="Dalal V."/>
            <person name="Srivastava S."/>
            <person name="Dixit A."/>
            <person name="Pal A.K."/>
            <person name="Ghazi I.A."/>
            <person name="Yadav M."/>
            <person name="Pandit A."/>
            <person name="Bhargava A."/>
            <person name="Sureshbabu K."/>
            <person name="Batra K."/>
            <person name="Sharma T.R."/>
            <person name="Mohapatra T."/>
            <person name="Singh N.K."/>
            <person name="Messing J."/>
            <person name="Nelson A.B."/>
            <person name="Fuks G."/>
            <person name="Kavchok S."/>
            <person name="Keizer G."/>
            <person name="Linton E."/>
            <person name="Llaca V."/>
            <person name="Song R."/>
            <person name="Tanyolac B."/>
            <person name="Young S."/>
            <person name="Ho-Il K."/>
            <person name="Hahn J.H."/>
            <person name="Sangsakoo G."/>
            <person name="Vanavichit A."/>
            <person name="de Mattos Luiz.A.T."/>
            <person name="Zimmer P.D."/>
            <person name="Malone G."/>
            <person name="Dellagostin O."/>
            <person name="de Oliveira A.C."/>
            <person name="Bevan M."/>
            <person name="Bancroft I."/>
            <person name="Minx P."/>
            <person name="Cordum H."/>
            <person name="Wilson R."/>
            <person name="Cheng Z."/>
            <person name="Jin W."/>
            <person name="Jiang J."/>
            <person name="Leong S.A."/>
            <person name="Iwama H."/>
            <person name="Gojobori T."/>
            <person name="Itoh T."/>
            <person name="Niimura Y."/>
            <person name="Fujii Y."/>
            <person name="Habara T."/>
            <person name="Sakai H."/>
            <person name="Sato Y."/>
            <person name="Wilson G."/>
            <person name="Kumar K."/>
            <person name="McCouch S."/>
            <person name="Juretic N."/>
            <person name="Hoen D."/>
            <person name="Wright S."/>
            <person name="Bruskiewich R."/>
            <person name="Bureau T."/>
            <person name="Miyao A."/>
            <person name="Hirochika H."/>
            <person name="Nishikawa T."/>
            <person name="Kadowaki K."/>
            <person name="Sugiura M."/>
            <person name="Burr B."/>
            <person name="Sasaki T."/>
        </authorList>
    </citation>
    <scope>NUCLEOTIDE SEQUENCE [LARGE SCALE GENOMIC DNA]</scope>
    <source>
        <strain evidence="6">cv. Nipponbare</strain>
    </source>
</reference>
<dbReference type="InterPro" id="IPR015947">
    <property type="entry name" value="PUA-like_sf"/>
</dbReference>
<accession>Q9FRF6</accession>
<evidence type="ECO:0000259" key="4">
    <source>
        <dbReference type="Pfam" id="PF01878"/>
    </source>
</evidence>
<feature type="compositionally biased region" description="Low complexity" evidence="3">
    <location>
        <begin position="213"/>
        <end position="223"/>
    </location>
</feature>
<dbReference type="PANTHER" id="PTHR14087">
    <property type="entry name" value="THYMOCYTE NUCLEAR PROTEIN 1"/>
    <property type="match status" value="1"/>
</dbReference>
<dbReference type="FunFam" id="3.10.590.10:FF:000005">
    <property type="entry name" value="Os03g0676100 protein"/>
    <property type="match status" value="1"/>
</dbReference>
<feature type="compositionally biased region" description="Polar residues" evidence="3">
    <location>
        <begin position="9"/>
        <end position="24"/>
    </location>
</feature>
<keyword evidence="2" id="KW-0539">Nucleus</keyword>
<dbReference type="PANTHER" id="PTHR14087:SF8">
    <property type="entry name" value="OS03G0676100 PROTEIN"/>
    <property type="match status" value="1"/>
</dbReference>
<evidence type="ECO:0000256" key="2">
    <source>
        <dbReference type="ARBA" id="ARBA00023242"/>
    </source>
</evidence>
<evidence type="ECO:0000256" key="1">
    <source>
        <dbReference type="ARBA" id="ARBA00004123"/>
    </source>
</evidence>
<dbReference type="SUPFAM" id="SSF88697">
    <property type="entry name" value="PUA domain-like"/>
    <property type="match status" value="1"/>
</dbReference>
<dbReference type="InterPro" id="IPR047197">
    <property type="entry name" value="THYN1-like_EVE"/>
</dbReference>
<dbReference type="InterPro" id="IPR002740">
    <property type="entry name" value="EVE_domain"/>
</dbReference>
<dbReference type="CDD" id="cd21133">
    <property type="entry name" value="EVE"/>
    <property type="match status" value="1"/>
</dbReference>
<feature type="compositionally biased region" description="Low complexity" evidence="3">
    <location>
        <begin position="305"/>
        <end position="316"/>
    </location>
</feature>
<protein>
    <recommendedName>
        <fullName evidence="4">EVE domain-containing protein</fullName>
    </recommendedName>
</protein>
<feature type="region of interest" description="Disordered" evidence="3">
    <location>
        <begin position="204"/>
        <end position="223"/>
    </location>
</feature>
<dbReference type="AlphaFoldDB" id="Q9FRF6"/>
<comment type="subcellular location">
    <subcellularLocation>
        <location evidence="1">Nucleus</location>
    </subcellularLocation>
</comment>
<feature type="region of interest" description="Disordered" evidence="3">
    <location>
        <begin position="298"/>
        <end position="325"/>
    </location>
</feature>
<gene>
    <name evidence="5" type="ordered locus">Os03g47260</name>
</gene>
<feature type="domain" description="EVE" evidence="4">
    <location>
        <begin position="56"/>
        <end position="199"/>
    </location>
</feature>
<evidence type="ECO:0000256" key="3">
    <source>
        <dbReference type="SAM" id="MobiDB-lite"/>
    </source>
</evidence>
<proteinExistence type="predicted"/>
<reference evidence="6" key="2">
    <citation type="journal article" date="2008" name="Nucleic Acids Res.">
        <title>The rice annotation project database (RAP-DB): 2008 update.</title>
        <authorList>
            <consortium name="The rice annotation project (RAP)"/>
        </authorList>
    </citation>
    <scope>GENOME REANNOTATION</scope>
    <source>
        <strain evidence="6">cv. Nipponbare</strain>
    </source>
</reference>
<dbReference type="Pfam" id="PF01878">
    <property type="entry name" value="EVE"/>
    <property type="match status" value="1"/>
</dbReference>
<evidence type="ECO:0000313" key="5">
    <source>
        <dbReference type="EMBL" id="AAG46080.1"/>
    </source>
</evidence>
<sequence>MVRLGIPRATTSPSRPISRQNNPPRLTPAIAGAPNPRGMAKKAAPKSAAAAAGNCKYWLLKTEPGEWSWSDQARAPGGGVAPWDGVRNRQAVNGLRAMRVGDRCLFYHSGAGAASRRVVGVVEVAREWYEGEGEAASGGAVDVRAVGEFRRPVALGEIKKAAGGGGGEVEGMREFALLRQPRLSVMPVPAKVWDWICEMGGGGGGDPGGGRSGAAVAGSGPPADGAAPAALLRGDGGHIDDGAVAFFTVLAAATSLLALPSSLRRRAATSRRLWRCRRWPHRRWRRCLLHRARRRRLPPRPPFFSPAASGASASPLTHGPGTKGRGVEEEIEALGCVASRTYPRNGLPHPERLRENELGACPPVRRRAVLRGDASFAFPFGTRRRRLGARPGDTDCRWPYGPVWGSLRF</sequence>
<evidence type="ECO:0000313" key="6">
    <source>
        <dbReference type="Proteomes" id="UP000000763"/>
    </source>
</evidence>
<feature type="region of interest" description="Disordered" evidence="3">
    <location>
        <begin position="1"/>
        <end position="42"/>
    </location>
</feature>
<dbReference type="InterPro" id="IPR052181">
    <property type="entry name" value="5hmC_binding"/>
</dbReference>
<dbReference type="GO" id="GO:0005634">
    <property type="term" value="C:nucleus"/>
    <property type="evidence" value="ECO:0007669"/>
    <property type="project" value="UniProtKB-SubCell"/>
</dbReference>
<dbReference type="Proteomes" id="UP000000763">
    <property type="component" value="Chromosome 3"/>
</dbReference>
<dbReference type="Gene3D" id="3.10.590.10">
    <property type="entry name" value="ph1033 like domains"/>
    <property type="match status" value="1"/>
</dbReference>
<dbReference type="EMBL" id="AC079830">
    <property type="protein sequence ID" value="AAG46080.1"/>
    <property type="molecule type" value="Genomic_DNA"/>
</dbReference>
<name>Q9FRF6_ORYSJ</name>
<organism evidence="5 6">
    <name type="scientific">Oryza sativa subsp. japonica</name>
    <name type="common">Rice</name>
    <dbReference type="NCBI Taxonomy" id="39947"/>
    <lineage>
        <taxon>Eukaryota</taxon>
        <taxon>Viridiplantae</taxon>
        <taxon>Streptophyta</taxon>
        <taxon>Embryophyta</taxon>
        <taxon>Tracheophyta</taxon>
        <taxon>Spermatophyta</taxon>
        <taxon>Magnoliopsida</taxon>
        <taxon>Liliopsida</taxon>
        <taxon>Poales</taxon>
        <taxon>Poaceae</taxon>
        <taxon>BOP clade</taxon>
        <taxon>Oryzoideae</taxon>
        <taxon>Oryzeae</taxon>
        <taxon>Oryzinae</taxon>
        <taxon>Oryza</taxon>
        <taxon>Oryza sativa</taxon>
    </lineage>
</organism>